<keyword evidence="4" id="KW-1185">Reference proteome</keyword>
<evidence type="ECO:0000259" key="2">
    <source>
        <dbReference type="PROSITE" id="PS50006"/>
    </source>
</evidence>
<gene>
    <name evidence="3" type="ORF">FOL47_007144</name>
</gene>
<sequence length="247" mass="27510">MTFIPALDDTQALDASSSGEEGRRRDLEESIGAEEDDETSSEYGLEDPLSRSATLSPENDPCRLGCCALLSQRNCEAHLLLLSSCRPTMDVPHIVHLGKDRCTIGRAIESDVYLDSVAYPRTLSREHAVIERRGPCDYVLKDLRSVNGVSVNGKSVREVQALAPGDVILFGRRTPQPEFEYLFEVEDFRAYRRPRAEGQVCEFSQPYVFMIGEDRKGLKRSREDGGGENESKVLRLDGMPPVQVDNG</sequence>
<name>A0A7J6LNJ7_PERCH</name>
<accession>A0A7J6LNJ7</accession>
<feature type="compositionally biased region" description="Basic and acidic residues" evidence="1">
    <location>
        <begin position="217"/>
        <end position="235"/>
    </location>
</feature>
<dbReference type="InterPro" id="IPR000253">
    <property type="entry name" value="FHA_dom"/>
</dbReference>
<dbReference type="OrthoDB" id="426657at2759"/>
<organism evidence="3 4">
    <name type="scientific">Perkinsus chesapeaki</name>
    <name type="common">Clam parasite</name>
    <name type="synonym">Perkinsus andrewsi</name>
    <dbReference type="NCBI Taxonomy" id="330153"/>
    <lineage>
        <taxon>Eukaryota</taxon>
        <taxon>Sar</taxon>
        <taxon>Alveolata</taxon>
        <taxon>Perkinsozoa</taxon>
        <taxon>Perkinsea</taxon>
        <taxon>Perkinsida</taxon>
        <taxon>Perkinsidae</taxon>
        <taxon>Perkinsus</taxon>
    </lineage>
</organism>
<dbReference type="PROSITE" id="PS50006">
    <property type="entry name" value="FHA_DOMAIN"/>
    <property type="match status" value="1"/>
</dbReference>
<protein>
    <recommendedName>
        <fullName evidence="2">FHA domain-containing protein</fullName>
    </recommendedName>
</protein>
<evidence type="ECO:0000256" key="1">
    <source>
        <dbReference type="SAM" id="MobiDB-lite"/>
    </source>
</evidence>
<dbReference type="SUPFAM" id="SSF49879">
    <property type="entry name" value="SMAD/FHA domain"/>
    <property type="match status" value="1"/>
</dbReference>
<dbReference type="SMART" id="SM00240">
    <property type="entry name" value="FHA"/>
    <property type="match status" value="1"/>
</dbReference>
<dbReference type="Pfam" id="PF00498">
    <property type="entry name" value="FHA"/>
    <property type="match status" value="1"/>
</dbReference>
<dbReference type="InterPro" id="IPR008984">
    <property type="entry name" value="SMAD_FHA_dom_sf"/>
</dbReference>
<feature type="compositionally biased region" description="Acidic residues" evidence="1">
    <location>
        <begin position="29"/>
        <end position="40"/>
    </location>
</feature>
<evidence type="ECO:0000313" key="3">
    <source>
        <dbReference type="EMBL" id="KAF4660481.1"/>
    </source>
</evidence>
<dbReference type="EMBL" id="JAAPAO010000411">
    <property type="protein sequence ID" value="KAF4660481.1"/>
    <property type="molecule type" value="Genomic_DNA"/>
</dbReference>
<dbReference type="Proteomes" id="UP000591131">
    <property type="component" value="Unassembled WGS sequence"/>
</dbReference>
<feature type="region of interest" description="Disordered" evidence="1">
    <location>
        <begin position="1"/>
        <end position="57"/>
    </location>
</feature>
<dbReference type="Gene3D" id="2.60.200.20">
    <property type="match status" value="1"/>
</dbReference>
<feature type="region of interest" description="Disordered" evidence="1">
    <location>
        <begin position="217"/>
        <end position="247"/>
    </location>
</feature>
<comment type="caution">
    <text evidence="3">The sequence shown here is derived from an EMBL/GenBank/DDBJ whole genome shotgun (WGS) entry which is preliminary data.</text>
</comment>
<proteinExistence type="predicted"/>
<feature type="domain" description="FHA" evidence="2">
    <location>
        <begin position="102"/>
        <end position="156"/>
    </location>
</feature>
<evidence type="ECO:0000313" key="4">
    <source>
        <dbReference type="Proteomes" id="UP000591131"/>
    </source>
</evidence>
<dbReference type="CDD" id="cd00060">
    <property type="entry name" value="FHA"/>
    <property type="match status" value="1"/>
</dbReference>
<dbReference type="AlphaFoldDB" id="A0A7J6LNJ7"/>
<reference evidence="3 4" key="1">
    <citation type="submission" date="2020-04" db="EMBL/GenBank/DDBJ databases">
        <title>Perkinsus chesapeaki whole genome sequence.</title>
        <authorList>
            <person name="Bogema D.R."/>
        </authorList>
    </citation>
    <scope>NUCLEOTIDE SEQUENCE [LARGE SCALE GENOMIC DNA]</scope>
    <source>
        <strain evidence="3">ATCC PRA-425</strain>
    </source>
</reference>